<organism evidence="1 2">
    <name type="scientific">Pseudomonas rhizosphaerae</name>
    <dbReference type="NCBI Taxonomy" id="216142"/>
    <lineage>
        <taxon>Bacteria</taxon>
        <taxon>Pseudomonadati</taxon>
        <taxon>Pseudomonadota</taxon>
        <taxon>Gammaproteobacteria</taxon>
        <taxon>Pseudomonadales</taxon>
        <taxon>Pseudomonadaceae</taxon>
        <taxon>Pseudomonas</taxon>
    </lineage>
</organism>
<dbReference type="HOGENOM" id="CLU_168987_0_0_6"/>
<dbReference type="Proteomes" id="UP000029499">
    <property type="component" value="Chromosome"/>
</dbReference>
<sequence length="123" mass="13601">MSRNEPTSAQSRREMRKSLIRLRMEMHRQELRHESRQLVNPLNRLRGLGQSVQTGMGIKHASLWGIAGVTLMGFLTGRGAGNSVRAPVVVPVRGPGRLSRLAKVGATLLPLIKLAMQGSSRRR</sequence>
<protein>
    <submittedName>
        <fullName evidence="1">Uncharacterized protein</fullName>
    </submittedName>
</protein>
<accession>A0A089ZQ90</accession>
<keyword evidence="2" id="KW-1185">Reference proteome</keyword>
<dbReference type="KEGG" id="prh:LT40_07295"/>
<dbReference type="RefSeq" id="WP_043188215.1">
    <property type="nucleotide sequence ID" value="NZ_CP009533.1"/>
</dbReference>
<name>A0A089ZQ90_9PSED</name>
<evidence type="ECO:0000313" key="1">
    <source>
        <dbReference type="EMBL" id="AIS17216.1"/>
    </source>
</evidence>
<proteinExistence type="predicted"/>
<dbReference type="AlphaFoldDB" id="A0A089ZQ90"/>
<evidence type="ECO:0000313" key="2">
    <source>
        <dbReference type="Proteomes" id="UP000029499"/>
    </source>
</evidence>
<gene>
    <name evidence="1" type="ORF">LT40_07295</name>
</gene>
<dbReference type="OrthoDB" id="7031058at2"/>
<reference evidence="1 2" key="1">
    <citation type="journal article" date="2015" name="J. Biotechnol.">
        <title>Complete genome sequence of Pseudomonas rhizosphaerae IH5T (=DSM 16299T), a phosphate-solubilizing rhizobacterium for bacterial biofertilizer.</title>
        <authorList>
            <person name="Kwak Y."/>
            <person name="Jung B.K."/>
            <person name="Shin J.H."/>
        </authorList>
    </citation>
    <scope>NUCLEOTIDE SEQUENCE [LARGE SCALE GENOMIC DNA]</scope>
    <source>
        <strain evidence="1">DSM 16299</strain>
    </source>
</reference>
<dbReference type="STRING" id="216142.LT40_07295"/>
<dbReference type="EMBL" id="CP009533">
    <property type="protein sequence ID" value="AIS17216.1"/>
    <property type="molecule type" value="Genomic_DNA"/>
</dbReference>